<comment type="caution">
    <text evidence="2">The sequence shown here is derived from an EMBL/GenBank/DDBJ whole genome shotgun (WGS) entry which is preliminary data.</text>
</comment>
<organism evidence="2 4">
    <name type="scientific">Taxus chinensis</name>
    <name type="common">Chinese yew</name>
    <name type="synonym">Taxus wallichiana var. chinensis</name>
    <dbReference type="NCBI Taxonomy" id="29808"/>
    <lineage>
        <taxon>Eukaryota</taxon>
        <taxon>Viridiplantae</taxon>
        <taxon>Streptophyta</taxon>
        <taxon>Embryophyta</taxon>
        <taxon>Tracheophyta</taxon>
        <taxon>Spermatophyta</taxon>
        <taxon>Pinopsida</taxon>
        <taxon>Pinidae</taxon>
        <taxon>Conifers II</taxon>
        <taxon>Cupressales</taxon>
        <taxon>Taxaceae</taxon>
        <taxon>Taxus</taxon>
    </lineage>
</organism>
<feature type="domain" description="F-box" evidence="1">
    <location>
        <begin position="10"/>
        <end position="50"/>
    </location>
</feature>
<dbReference type="InterPro" id="IPR015915">
    <property type="entry name" value="Kelch-typ_b-propeller"/>
</dbReference>
<dbReference type="Pfam" id="PF00646">
    <property type="entry name" value="F-box"/>
    <property type="match status" value="1"/>
</dbReference>
<keyword evidence="4" id="KW-1185">Reference proteome</keyword>
<reference evidence="2 4" key="1">
    <citation type="journal article" date="2021" name="Nat. Plants">
        <title>The Taxus genome provides insights into paclitaxel biosynthesis.</title>
        <authorList>
            <person name="Xiong X."/>
            <person name="Gou J."/>
            <person name="Liao Q."/>
            <person name="Li Y."/>
            <person name="Zhou Q."/>
            <person name="Bi G."/>
            <person name="Li C."/>
            <person name="Du R."/>
            <person name="Wang X."/>
            <person name="Sun T."/>
            <person name="Guo L."/>
            <person name="Liang H."/>
            <person name="Lu P."/>
            <person name="Wu Y."/>
            <person name="Zhang Z."/>
            <person name="Ro D.K."/>
            <person name="Shang Y."/>
            <person name="Huang S."/>
            <person name="Yan J."/>
        </authorList>
    </citation>
    <scope>NUCLEOTIDE SEQUENCE [LARGE SCALE GENOMIC DNA]</scope>
    <source>
        <strain evidence="2">Ta-2019</strain>
    </source>
</reference>
<dbReference type="GO" id="GO:2000762">
    <property type="term" value="P:regulation of phenylpropanoid metabolic process"/>
    <property type="evidence" value="ECO:0007669"/>
    <property type="project" value="InterPro"/>
</dbReference>
<dbReference type="SUPFAM" id="SSF117281">
    <property type="entry name" value="Kelch motif"/>
    <property type="match status" value="1"/>
</dbReference>
<name>A0AA38CA46_TAXCH</name>
<dbReference type="SUPFAM" id="SSF81383">
    <property type="entry name" value="F-box domain"/>
    <property type="match status" value="1"/>
</dbReference>
<dbReference type="GO" id="GO:0080037">
    <property type="term" value="P:negative regulation of cytokinin-activated signaling pathway"/>
    <property type="evidence" value="ECO:0007669"/>
    <property type="project" value="InterPro"/>
</dbReference>
<feature type="non-terminal residue" evidence="2">
    <location>
        <position position="1"/>
    </location>
</feature>
<evidence type="ECO:0000313" key="4">
    <source>
        <dbReference type="Proteomes" id="UP000824469"/>
    </source>
</evidence>
<gene>
    <name evidence="3" type="ORF">KI387_008080</name>
    <name evidence="2" type="ORF">KI387_041538</name>
</gene>
<protein>
    <recommendedName>
        <fullName evidence="1">F-box domain-containing protein</fullName>
    </recommendedName>
</protein>
<dbReference type="InterPro" id="IPR036047">
    <property type="entry name" value="F-box-like_dom_sf"/>
</dbReference>
<dbReference type="CDD" id="cd22152">
    <property type="entry name" value="F-box_AtAFR-like"/>
    <property type="match status" value="1"/>
</dbReference>
<dbReference type="InterPro" id="IPR044595">
    <property type="entry name" value="KMD1-4"/>
</dbReference>
<dbReference type="SMART" id="SM00256">
    <property type="entry name" value="FBOX"/>
    <property type="match status" value="1"/>
</dbReference>
<accession>A0AA38CA46</accession>
<dbReference type="Proteomes" id="UP000824469">
    <property type="component" value="Unassembled WGS sequence"/>
</dbReference>
<dbReference type="AlphaFoldDB" id="A0AA38CA46"/>
<dbReference type="EMBL" id="JAHRHJ020000008">
    <property type="protein sequence ID" value="KAH9303676.1"/>
    <property type="molecule type" value="Genomic_DNA"/>
</dbReference>
<dbReference type="PANTHER" id="PTHR46407">
    <property type="entry name" value="OS02G0208700 PROTEIN"/>
    <property type="match status" value="1"/>
</dbReference>
<proteinExistence type="predicted"/>
<dbReference type="OMA" id="NWEESEN"/>
<dbReference type="EMBL" id="JAHRHJ020001388">
    <property type="protein sequence ID" value="KAH9293257.1"/>
    <property type="molecule type" value="Genomic_DNA"/>
</dbReference>
<dbReference type="Gene3D" id="2.120.10.80">
    <property type="entry name" value="Kelch-type beta propeller"/>
    <property type="match status" value="1"/>
</dbReference>
<dbReference type="PANTHER" id="PTHR46407:SF3">
    <property type="entry name" value="OS02G0208700 PROTEIN"/>
    <property type="match status" value="1"/>
</dbReference>
<dbReference type="InterPro" id="IPR001810">
    <property type="entry name" value="F-box_dom"/>
</dbReference>
<evidence type="ECO:0000313" key="2">
    <source>
        <dbReference type="EMBL" id="KAH9293257.1"/>
    </source>
</evidence>
<evidence type="ECO:0000313" key="3">
    <source>
        <dbReference type="EMBL" id="KAH9303676.1"/>
    </source>
</evidence>
<sequence length="283" mass="32065">MGNGILFPILPDEIGWECLLRVEFNSHFHLRCVCRSWKSAVNSHQFYQDRQRSKVSEQCVCLIQNIGGNGHGEYDYRVSVYNPTQNTWKRLPPHAQIIPKGKRNFDRSSLSLVEAKTGFDGGLACRGASFPVCPNNFTSAADCAGGLINVAGGGCIFGEPVRIALVYKVEENKWEELPYMVTAMSSCLSAFFDGRFYVKDLYGSTIQVFDLHTRTWQIDSHTVRWKTRENRWNAHAGPVVNYDYSQNMWKMIGLVPGVKWATVFGHNIFVGGWKRTFSPVLHT</sequence>
<evidence type="ECO:0000259" key="1">
    <source>
        <dbReference type="SMART" id="SM00256"/>
    </source>
</evidence>